<dbReference type="AlphaFoldDB" id="A0A8H3ETB3"/>
<name>A0A8H3ETB3_9LECA</name>
<gene>
    <name evidence="1" type="ORF">ALECFALPRED_007674</name>
</gene>
<dbReference type="EMBL" id="CAJPDR010000051">
    <property type="protein sequence ID" value="CAF9911862.1"/>
    <property type="molecule type" value="Genomic_DNA"/>
</dbReference>
<proteinExistence type="predicted"/>
<sequence>RRVITVSWNTQVSIVNERRAAPIPRSASKVLDCAGIDSGPDTGIEPQIGLGPDAIPKHFIVIALSMQAFRPGIVQDSGARDLAT</sequence>
<accession>A0A8H3ETB3</accession>
<organism evidence="1 2">
    <name type="scientific">Alectoria fallacina</name>
    <dbReference type="NCBI Taxonomy" id="1903189"/>
    <lineage>
        <taxon>Eukaryota</taxon>
        <taxon>Fungi</taxon>
        <taxon>Dikarya</taxon>
        <taxon>Ascomycota</taxon>
        <taxon>Pezizomycotina</taxon>
        <taxon>Lecanoromycetes</taxon>
        <taxon>OSLEUM clade</taxon>
        <taxon>Lecanoromycetidae</taxon>
        <taxon>Lecanorales</taxon>
        <taxon>Lecanorineae</taxon>
        <taxon>Parmeliaceae</taxon>
        <taxon>Alectoria</taxon>
    </lineage>
</organism>
<reference evidence="1" key="1">
    <citation type="submission" date="2021-03" db="EMBL/GenBank/DDBJ databases">
        <authorList>
            <person name="Tagirdzhanova G."/>
        </authorList>
    </citation>
    <scope>NUCLEOTIDE SEQUENCE</scope>
</reference>
<evidence type="ECO:0000313" key="1">
    <source>
        <dbReference type="EMBL" id="CAF9911862.1"/>
    </source>
</evidence>
<evidence type="ECO:0000313" key="2">
    <source>
        <dbReference type="Proteomes" id="UP000664203"/>
    </source>
</evidence>
<feature type="non-terminal residue" evidence="1">
    <location>
        <position position="1"/>
    </location>
</feature>
<dbReference type="Proteomes" id="UP000664203">
    <property type="component" value="Unassembled WGS sequence"/>
</dbReference>
<keyword evidence="2" id="KW-1185">Reference proteome</keyword>
<comment type="caution">
    <text evidence="1">The sequence shown here is derived from an EMBL/GenBank/DDBJ whole genome shotgun (WGS) entry which is preliminary data.</text>
</comment>
<protein>
    <submittedName>
        <fullName evidence="1">Uncharacterized protein</fullName>
    </submittedName>
</protein>